<organism evidence="6 7">
    <name type="scientific">Desulfobaculum xiamenense</name>
    <dbReference type="NCBI Taxonomy" id="995050"/>
    <lineage>
        <taxon>Bacteria</taxon>
        <taxon>Pseudomonadati</taxon>
        <taxon>Thermodesulfobacteriota</taxon>
        <taxon>Desulfovibrionia</taxon>
        <taxon>Desulfovibrionales</taxon>
        <taxon>Desulfovibrionaceae</taxon>
        <taxon>Desulfobaculum</taxon>
    </lineage>
</organism>
<dbReference type="EMBL" id="JAATJA010000005">
    <property type="protein sequence ID" value="NJB69406.1"/>
    <property type="molecule type" value="Genomic_DNA"/>
</dbReference>
<evidence type="ECO:0000313" key="6">
    <source>
        <dbReference type="EMBL" id="NJB69406.1"/>
    </source>
</evidence>
<proteinExistence type="predicted"/>
<keyword evidence="2 4" id="KW-0238">DNA-binding</keyword>
<accession>A0A846QKF2</accession>
<dbReference type="PROSITE" id="PS50977">
    <property type="entry name" value="HTH_TETR_2"/>
    <property type="match status" value="1"/>
</dbReference>
<keyword evidence="1" id="KW-0805">Transcription regulation</keyword>
<evidence type="ECO:0000256" key="1">
    <source>
        <dbReference type="ARBA" id="ARBA00023015"/>
    </source>
</evidence>
<dbReference type="PANTHER" id="PTHR30055">
    <property type="entry name" value="HTH-TYPE TRANSCRIPTIONAL REGULATOR RUTR"/>
    <property type="match status" value="1"/>
</dbReference>
<dbReference type="AlphaFoldDB" id="A0A846QKF2"/>
<dbReference type="Gene3D" id="1.10.357.10">
    <property type="entry name" value="Tetracycline Repressor, domain 2"/>
    <property type="match status" value="1"/>
</dbReference>
<comment type="caution">
    <text evidence="6">The sequence shown here is derived from an EMBL/GenBank/DDBJ whole genome shotgun (WGS) entry which is preliminary data.</text>
</comment>
<dbReference type="Gene3D" id="1.10.10.60">
    <property type="entry name" value="Homeodomain-like"/>
    <property type="match status" value="1"/>
</dbReference>
<gene>
    <name evidence="6" type="ORF">GGQ74_003108</name>
</gene>
<keyword evidence="7" id="KW-1185">Reference proteome</keyword>
<dbReference type="InterPro" id="IPR001647">
    <property type="entry name" value="HTH_TetR"/>
</dbReference>
<evidence type="ECO:0000313" key="7">
    <source>
        <dbReference type="Proteomes" id="UP000580856"/>
    </source>
</evidence>
<dbReference type="GO" id="GO:0000976">
    <property type="term" value="F:transcription cis-regulatory region binding"/>
    <property type="evidence" value="ECO:0007669"/>
    <property type="project" value="TreeGrafter"/>
</dbReference>
<sequence>MTAKKRAILKAATALFATQGYDATPVAQIAREAGTSEGAIFQHFKSKSNLLLSIFRGVRERFFTDMDTMLRFEPDESGLETTMRLVKAYCRFYETREVEFDFVHRNNPYTMPAVGDPCREEIQRIHDRMAEYLRIALTLGIRDGSIRPINVDQTTLIVLGTITGAVRMRLFEDIHLTEIEEQVLVFTHNALTAQEHTA</sequence>
<feature type="DNA-binding region" description="H-T-H motif" evidence="4">
    <location>
        <begin position="25"/>
        <end position="44"/>
    </location>
</feature>
<evidence type="ECO:0000259" key="5">
    <source>
        <dbReference type="PROSITE" id="PS50977"/>
    </source>
</evidence>
<dbReference type="InterPro" id="IPR009057">
    <property type="entry name" value="Homeodomain-like_sf"/>
</dbReference>
<dbReference type="RefSeq" id="WP_167942496.1">
    <property type="nucleotide sequence ID" value="NZ_JAATJA010000005.1"/>
</dbReference>
<name>A0A846QKF2_9BACT</name>
<dbReference type="PANTHER" id="PTHR30055:SF234">
    <property type="entry name" value="HTH-TYPE TRANSCRIPTIONAL REGULATOR BETI"/>
    <property type="match status" value="1"/>
</dbReference>
<dbReference type="SUPFAM" id="SSF46689">
    <property type="entry name" value="Homeodomain-like"/>
    <property type="match status" value="1"/>
</dbReference>
<evidence type="ECO:0000256" key="3">
    <source>
        <dbReference type="ARBA" id="ARBA00023163"/>
    </source>
</evidence>
<dbReference type="Proteomes" id="UP000580856">
    <property type="component" value="Unassembled WGS sequence"/>
</dbReference>
<dbReference type="GO" id="GO:0003700">
    <property type="term" value="F:DNA-binding transcription factor activity"/>
    <property type="evidence" value="ECO:0007669"/>
    <property type="project" value="TreeGrafter"/>
</dbReference>
<evidence type="ECO:0000256" key="2">
    <source>
        <dbReference type="ARBA" id="ARBA00023125"/>
    </source>
</evidence>
<dbReference type="SUPFAM" id="SSF48498">
    <property type="entry name" value="Tetracyclin repressor-like, C-terminal domain"/>
    <property type="match status" value="1"/>
</dbReference>
<keyword evidence="3" id="KW-0804">Transcription</keyword>
<reference evidence="6 7" key="1">
    <citation type="submission" date="2020-03" db="EMBL/GenBank/DDBJ databases">
        <title>Genomic Encyclopedia of Type Strains, Phase IV (KMG-IV): sequencing the most valuable type-strain genomes for metagenomic binning, comparative biology and taxonomic classification.</title>
        <authorList>
            <person name="Goeker M."/>
        </authorList>
    </citation>
    <scope>NUCLEOTIDE SEQUENCE [LARGE SCALE GENOMIC DNA]</scope>
    <source>
        <strain evidence="6 7">DSM 24233</strain>
    </source>
</reference>
<dbReference type="Pfam" id="PF00440">
    <property type="entry name" value="TetR_N"/>
    <property type="match status" value="1"/>
</dbReference>
<dbReference type="InterPro" id="IPR036271">
    <property type="entry name" value="Tet_transcr_reg_TetR-rel_C_sf"/>
</dbReference>
<feature type="domain" description="HTH tetR-type" evidence="5">
    <location>
        <begin position="2"/>
        <end position="62"/>
    </location>
</feature>
<dbReference type="PRINTS" id="PR00455">
    <property type="entry name" value="HTHTETR"/>
</dbReference>
<evidence type="ECO:0000256" key="4">
    <source>
        <dbReference type="PROSITE-ProRule" id="PRU00335"/>
    </source>
</evidence>
<protein>
    <submittedName>
        <fullName evidence="6">AcrR family transcriptional regulator</fullName>
    </submittedName>
</protein>
<dbReference type="InterPro" id="IPR050109">
    <property type="entry name" value="HTH-type_TetR-like_transc_reg"/>
</dbReference>